<keyword evidence="5 6" id="KW-0472">Membrane</keyword>
<dbReference type="InterPro" id="IPR051401">
    <property type="entry name" value="GtrA_CellWall_Glycosyl"/>
</dbReference>
<dbReference type="Pfam" id="PF04138">
    <property type="entry name" value="GtrA_DPMS_TM"/>
    <property type="match status" value="1"/>
</dbReference>
<dbReference type="Proteomes" id="UP001526166">
    <property type="component" value="Unassembled WGS sequence"/>
</dbReference>
<keyword evidence="3 6" id="KW-0812">Transmembrane</keyword>
<dbReference type="EMBL" id="JAOWKW010000006">
    <property type="protein sequence ID" value="MCV2878934.1"/>
    <property type="molecule type" value="Genomic_DNA"/>
</dbReference>
<dbReference type="RefSeq" id="WP_263847729.1">
    <property type="nucleotide sequence ID" value="NZ_JAOWKW010000006.1"/>
</dbReference>
<feature type="transmembrane region" description="Helical" evidence="6">
    <location>
        <begin position="428"/>
        <end position="459"/>
    </location>
</feature>
<evidence type="ECO:0000256" key="2">
    <source>
        <dbReference type="ARBA" id="ARBA00009399"/>
    </source>
</evidence>
<feature type="transmembrane region" description="Helical" evidence="6">
    <location>
        <begin position="325"/>
        <end position="350"/>
    </location>
</feature>
<evidence type="ECO:0000256" key="6">
    <source>
        <dbReference type="SAM" id="Phobius"/>
    </source>
</evidence>
<proteinExistence type="inferred from homology"/>
<name>A0ABT2ZZM5_9RHOB</name>
<feature type="transmembrane region" description="Helical" evidence="6">
    <location>
        <begin position="68"/>
        <end position="89"/>
    </location>
</feature>
<evidence type="ECO:0000256" key="1">
    <source>
        <dbReference type="ARBA" id="ARBA00004141"/>
    </source>
</evidence>
<evidence type="ECO:0000256" key="5">
    <source>
        <dbReference type="ARBA" id="ARBA00023136"/>
    </source>
</evidence>
<comment type="caution">
    <text evidence="8">The sequence shown here is derived from an EMBL/GenBank/DDBJ whole genome shotgun (WGS) entry which is preliminary data.</text>
</comment>
<evidence type="ECO:0000259" key="7">
    <source>
        <dbReference type="Pfam" id="PF04138"/>
    </source>
</evidence>
<evidence type="ECO:0000313" key="8">
    <source>
        <dbReference type="EMBL" id="MCV2878934.1"/>
    </source>
</evidence>
<gene>
    <name evidence="8" type="ORF">OE699_08700</name>
</gene>
<feature type="transmembrane region" description="Helical" evidence="6">
    <location>
        <begin position="370"/>
        <end position="392"/>
    </location>
</feature>
<comment type="subcellular location">
    <subcellularLocation>
        <location evidence="1">Membrane</location>
        <topology evidence="1">Multi-pass membrane protein</topology>
    </subcellularLocation>
</comment>
<feature type="transmembrane region" description="Helical" evidence="6">
    <location>
        <begin position="399"/>
        <end position="416"/>
    </location>
</feature>
<reference evidence="8 9" key="1">
    <citation type="submission" date="2022-10" db="EMBL/GenBank/DDBJ databases">
        <title>Sinirhodobacter sp. nov., isolated from ocean surface sediments.</title>
        <authorList>
            <person name="He W."/>
            <person name="Wang L."/>
            <person name="Zhang D.-F."/>
        </authorList>
    </citation>
    <scope>NUCLEOTIDE SEQUENCE [LARGE SCALE GENOMIC DNA]</scope>
    <source>
        <strain evidence="8 9">WL0115</strain>
    </source>
</reference>
<evidence type="ECO:0000313" key="9">
    <source>
        <dbReference type="Proteomes" id="UP001526166"/>
    </source>
</evidence>
<dbReference type="PANTHER" id="PTHR38459">
    <property type="entry name" value="PROPHAGE BACTOPRENOL-LINKED GLUCOSE TRANSLOCASE HOMOLOG"/>
    <property type="match status" value="1"/>
</dbReference>
<evidence type="ECO:0000256" key="4">
    <source>
        <dbReference type="ARBA" id="ARBA00022989"/>
    </source>
</evidence>
<sequence>MVGQLIRFGGVGGIATLVHVLMAMALQGPLGLPPLQANFGGFCAALLISYIGHARITFDADLRHAPQFVRFVTIALIGLATSSTTVWLIDTRLGAGFGIAMAAVAVLVPLMTFVTLRLWVFTGRANREQIDVQDLALSAALALGMLALFWGRMINHDTAWYLLATRKWLAGAQLYVDLIEVNPPLNFYLTVPPLALADLLGLSDSNGQYLWLALLIFVSLSWSGSILKAELGMTARPRAFLMIGMAAAMILPALNNMGQRDQMLVILMMPWVLGQIAPQPQARGPQIARAAFAAFGICLKPHFILFPFTATLFEIVRQRSLRPILSAGNITFLVLGSAYVAIVALLHPAYLQEIVPIAREVYGAYGAPLVYVAFNFRNEALALLVVVLVARLTVRTNPAVGLLIALCFAGAASYLLQGTGFGYHKIPFLAFLLIAYAWILASVSYKTLVTIAVCALPLIPMAGLYKRGFYNNHALTEITKVDLAWSEFDSIMALTTHLDVGPAAAFEIGADWVSRYPVSWLVPGAVNRLRDLDCKTEAAVCAKLTEIVARNRSDNIEDVTLNHPELLIIDKQSRFFDRPGFDWLAFMAEDPAWEAIFATYRLAASGDRFDFYLYAPQPAVN</sequence>
<feature type="transmembrane region" description="Helical" evidence="6">
    <location>
        <begin position="290"/>
        <end position="313"/>
    </location>
</feature>
<feature type="transmembrane region" description="Helical" evidence="6">
    <location>
        <begin position="37"/>
        <end position="56"/>
    </location>
</feature>
<keyword evidence="4 6" id="KW-1133">Transmembrane helix</keyword>
<feature type="transmembrane region" description="Helical" evidence="6">
    <location>
        <begin position="95"/>
        <end position="120"/>
    </location>
</feature>
<organism evidence="8 9">
    <name type="scientific">Sedimentimonas flavescens</name>
    <dbReference type="NCBI Taxonomy" id="2851012"/>
    <lineage>
        <taxon>Bacteria</taxon>
        <taxon>Pseudomonadati</taxon>
        <taxon>Pseudomonadota</taxon>
        <taxon>Alphaproteobacteria</taxon>
        <taxon>Rhodobacterales</taxon>
        <taxon>Rhodobacter group</taxon>
        <taxon>Sedimentimonas</taxon>
    </lineage>
</organism>
<dbReference type="InterPro" id="IPR007267">
    <property type="entry name" value="GtrA_DPMS_TM"/>
</dbReference>
<protein>
    <submittedName>
        <fullName evidence="8">GtrA family protein</fullName>
    </submittedName>
</protein>
<keyword evidence="9" id="KW-1185">Reference proteome</keyword>
<evidence type="ECO:0000256" key="3">
    <source>
        <dbReference type="ARBA" id="ARBA00022692"/>
    </source>
</evidence>
<dbReference type="PANTHER" id="PTHR38459:SF1">
    <property type="entry name" value="PROPHAGE BACTOPRENOL-LINKED GLUCOSE TRANSLOCASE HOMOLOG"/>
    <property type="match status" value="1"/>
</dbReference>
<feature type="transmembrane region" description="Helical" evidence="6">
    <location>
        <begin position="239"/>
        <end position="258"/>
    </location>
</feature>
<feature type="transmembrane region" description="Helical" evidence="6">
    <location>
        <begin position="5"/>
        <end position="25"/>
    </location>
</feature>
<comment type="similarity">
    <text evidence="2">Belongs to the GtrA family.</text>
</comment>
<feature type="transmembrane region" description="Helical" evidence="6">
    <location>
        <begin position="209"/>
        <end position="227"/>
    </location>
</feature>
<feature type="domain" description="GtrA/DPMS transmembrane" evidence="7">
    <location>
        <begin position="7"/>
        <end position="121"/>
    </location>
</feature>
<accession>A0ABT2ZZM5</accession>
<feature type="transmembrane region" description="Helical" evidence="6">
    <location>
        <begin position="132"/>
        <end position="151"/>
    </location>
</feature>